<accession>A0A6J2PVV2</accession>
<evidence type="ECO:0000313" key="2">
    <source>
        <dbReference type="Proteomes" id="UP000504630"/>
    </source>
</evidence>
<proteinExistence type="predicted"/>
<evidence type="ECO:0000259" key="1">
    <source>
        <dbReference type="Pfam" id="PF12509"/>
    </source>
</evidence>
<dbReference type="GO" id="GO:0005654">
    <property type="term" value="C:nucleoplasm"/>
    <property type="evidence" value="ECO:0007669"/>
    <property type="project" value="TreeGrafter"/>
</dbReference>
<protein>
    <submittedName>
        <fullName evidence="3">Uncharacterized protein tasor2 isoform X3</fullName>
    </submittedName>
</protein>
<keyword evidence="2" id="KW-1185">Reference proteome</keyword>
<feature type="domain" description="TASOR pseudo-PARP" evidence="1">
    <location>
        <begin position="73"/>
        <end position="217"/>
    </location>
</feature>
<name>A0A6J2PVV2_COTGO</name>
<dbReference type="PANTHER" id="PTHR16207:SF10">
    <property type="entry name" value="PROTEIN TASOR 2"/>
    <property type="match status" value="1"/>
</dbReference>
<dbReference type="AlphaFoldDB" id="A0A6J2PVV2"/>
<organism evidence="2 3">
    <name type="scientific">Cottoperca gobio</name>
    <name type="common">Frogmouth</name>
    <name type="synonym">Aphritis gobio</name>
    <dbReference type="NCBI Taxonomy" id="56716"/>
    <lineage>
        <taxon>Eukaryota</taxon>
        <taxon>Metazoa</taxon>
        <taxon>Chordata</taxon>
        <taxon>Craniata</taxon>
        <taxon>Vertebrata</taxon>
        <taxon>Euteleostomi</taxon>
        <taxon>Actinopterygii</taxon>
        <taxon>Neopterygii</taxon>
        <taxon>Teleostei</taxon>
        <taxon>Neoteleostei</taxon>
        <taxon>Acanthomorphata</taxon>
        <taxon>Eupercaria</taxon>
        <taxon>Perciformes</taxon>
        <taxon>Notothenioidei</taxon>
        <taxon>Bovichtidae</taxon>
        <taxon>Cottoperca</taxon>
    </lineage>
</organism>
<gene>
    <name evidence="3" type="primary">tasor2</name>
</gene>
<reference evidence="3" key="1">
    <citation type="submission" date="2025-08" db="UniProtKB">
        <authorList>
            <consortium name="RefSeq"/>
        </authorList>
    </citation>
    <scope>IDENTIFICATION</scope>
</reference>
<dbReference type="Proteomes" id="UP000504630">
    <property type="component" value="Chromosome 6"/>
</dbReference>
<dbReference type="InterPro" id="IPR022188">
    <property type="entry name" value="TASOR_DUF3715"/>
</dbReference>
<evidence type="ECO:0000313" key="3">
    <source>
        <dbReference type="RefSeq" id="XP_029290248.1"/>
    </source>
</evidence>
<sequence length="987" mass="109698">MESGNGGASSKGVLIPVSESSLVFLNNILAPVKSAYLYEESKQSFRYTSAALVKNPVLEEKYNAFRANRRDVGYSEEDLEESYGFLLFDDVNKANALGETGVLIGNSTCTTLGDPSNGVYISMYSDCLDLNRWYHGKSGYIAIIRLTKGRVKKVLENYTQNLTAPTVGFDCHVSEQLPSVSSKTSSFLAFERTQYYMYELLNDDSNVTTQSPSAACPFAIVSFSYTDTKATLVAPQEKSEEKKLVCYYFPWRGQLQIDTLFYDVGLRSTAGALIPVELPSVVKISRAISMLDLRQLLPKAVFETCFSGEVFLDGLYYTLCELVSTGTVETQSLSLLLREIKEKDLALTIQLHSGGFLILLHSSHFLTYDDTGSNATEVLQGMFVFPASHVIQRDTKCGHQKTAMSSELLRVLPVLSYAEGEVEKTPIDPGTPFQVSPLSGSTRLLHHHQTKYGDGIKTLHPSVSQKVRSEQNHMTPENLKKHIMRRRKFRHSRTFVNNDESIQVTKQWKENYDFDLDSKFTNDSKDRTIVRALHGSWDFSMQDTSEEVRLIVHMWIGLFYSRSTARFFNVDSYPCSEESDSLEMSSGILSTTAQSELKANSFALLPSVTATANPSISKALDLTKKDDSVLDQGSVILDLSLKNSNAKIVTAEPQVNRKKTFVCGNLKETSDTLNTLKSSVGLQEAITIQCYKKMVQSTEIINELNDLKRTYENERTCTPSQKAGSLEHTAVQACKDDGTFLLIQEEMKKVSLQPEIYQISSGIGHILHGCNHEKIDMKDGIENLEATEMSLLQKHGRDSSKSVTDIEVDSNKDTGDMVHTVKHDEIELKEKPCQEGNVEPSPKVIHTDDDSKEELGIVCNGSLLEDEKQSSGVEPITVSLGKAENVKDVDCCTVHNGKVIEDPCGKENGLDEKDRCVSPVDLVNKDCITECNHKPPLDEQPPEANNEEVACHDLHFRKPFANGSPLIGGKCHFRKISSSAIRNGAFV</sequence>
<dbReference type="Pfam" id="PF12509">
    <property type="entry name" value="DUF3715"/>
    <property type="match status" value="1"/>
</dbReference>
<dbReference type="InterPro" id="IPR046432">
    <property type="entry name" value="TASOR"/>
</dbReference>
<dbReference type="CTD" id="54906"/>
<dbReference type="RefSeq" id="XP_029290248.1">
    <property type="nucleotide sequence ID" value="XM_029434388.1"/>
</dbReference>
<dbReference type="PANTHER" id="PTHR16207">
    <property type="entry name" value="SET DOMAIN-CONTAINING PROTEIN"/>
    <property type="match status" value="1"/>
</dbReference>
<dbReference type="GeneID" id="115010017"/>
<dbReference type="GO" id="GO:0045814">
    <property type="term" value="P:negative regulation of gene expression, epigenetic"/>
    <property type="evidence" value="ECO:0007669"/>
    <property type="project" value="InterPro"/>
</dbReference>